<reference evidence="2" key="1">
    <citation type="submission" date="2022-11" db="UniProtKB">
        <authorList>
            <consortium name="WormBaseParasite"/>
        </authorList>
    </citation>
    <scope>IDENTIFICATION</scope>
</reference>
<evidence type="ECO:0000313" key="1">
    <source>
        <dbReference type="Proteomes" id="UP000887576"/>
    </source>
</evidence>
<evidence type="ECO:0000313" key="2">
    <source>
        <dbReference type="WBParaSite" id="JU765_v2.g7108.t1"/>
    </source>
</evidence>
<name>A0AC34RHV1_9BILA</name>
<protein>
    <submittedName>
        <fullName evidence="2">ABC transporter domain-containing protein</fullName>
    </submittedName>
</protein>
<accession>A0AC34RHV1</accession>
<dbReference type="Proteomes" id="UP000887576">
    <property type="component" value="Unplaced"/>
</dbReference>
<sequence>KFANAKDLKTGALDLAYTIRLSNTKRRSKANGGYQSWQTEQKFSFIYVSGPINKDDDDGGEPGYWEEGFLTIQKAVDASLAQMIQNKPGGSFNLTEENLFLALQRFPFPAYSSKIIEIGAFFLPTILVFSFLTTVIYIVREIVMEKENRLKEYMKVMGLSQWVHWVAYFIVNYAKILVTVIILSIFMYSITVNSDPSVGFVMFALYAFDAVYFAFFISTFLQSGTAGTLMAVMGWMLLYFWYMFFSNTDTAQPLSLGARLINCLNPTNAIALGIQLIAQRETQEIGAFFLPTILVFSFLTTVIYIVREIVMEKENRLKEYMKVMGLSQWVHWVAYFIVNYAKILVTVIILSIFMYFITVNSDPTVGFVMFALYAFDAVYFAFFISTFLQSGTAGTLMAVMGWMLLYFWYMFFSNTDTAQPLSLGVRLINCLNPTNAIALGIQLIAQRETQAKGMHWGDITTAPSPDESLTMMHILVMLVIDGLIFMILTWYVEAVNPGGEGVPQKPWFFVLPSYWFPNKTQKPNTTIIEGRDEMLPSSKIEPEPPLTPTIVVSNLCKTYGTSFLKKLFDCKFGKTGEKKAVDRLNLKLYNGQLTALLGHNGAGKSTTFSMLTGVIPPSSGTAYINNFDIRNALPQIRKYLGLCPQYNILFDSLTVMEHLKFFSLLKGRGWDPSEATDILTRLKIEFKKDAKAGTLSGGQKRKLSLAIALIGGSEIIMLDEPTSGMDPGARHETWKLLQDEKANRTMLLTTHYMEEADLLGDRIAIMAHGQLQCIGSNMFLKNLYGAGYHLTVVYRRGMSPAEMEKAVFDTLYILQDYSKDAEMHQNVGSEATFLLPNADRPLFPEMFRSLESQQSIIGIESFGVSITTMEEVFLKVNEIANEQKRIAEGDEQAMDYGDHNRDKEKLEIAKTSEKLTGSVYYWQLAKAMFIKRAIYFLRRWTLFIPQLVVPILFVILLVSAGKAIPGPSEQDPLILDMSMFAKDEKANVFIDNNSTNFMNAVFYQMMEQSVKDDSPNTNLGFTLTNETTTMSNELLRLTKSDGLRHFGLHNPVGFQQFNLSSWMHYFDFDPIFDDTDFFARSYIVNAYFNNFGLHSPAVAVSLADTAILREQLNRSDITITVTNHPLPPTNADKLKNKDDDNTSSFVYGYAIIVAMSMVVSGYANFIIRERKKKSKHMQMMAGMRPWIYWLTTVIWDSICYLLPVIAFLLVFAAFNVKEYVSRGSNIVNLLIIMILYGWAAIPLVYAFSFVFDSAPKGYTMITMFNIITGMIGSIAVPIVSKTSNENTAYVLEVIFSLLFPTYNLSNGFTKVYNNEYSRSACSSVQCSLDYIAKAVPGCCGTTSEKIFTTSILTTFDKKGLAFGIIFFIIEGFLYWLVTFAFEKNWWSNFKAKWSKKGKVADNSNWRTENDSFSVEDNDVVQEKRRLARMSPNDAAVVVQDLKKWYGGFNAVKGINFSVNENECFGLLGVNGAGKTSTFQMLTGENEISDGNAYIDGYNVRTDWREAGYHIGYCPQYDAIIKEMSGEETLYMFARLRGIPEKHIPDIVNAIVDAIGIGIYAKRQIKTYSGGNKRRLSLGIALVGMPRVLLLDEPTSGVDPKARRVIWDILAKVRGLGSALVLTSHSMEECEALCTNLAIMVYGKFKCIGSAQHIKSKYGAGYTLLMRINPKYSEAVKTEIHRRFPGSILKEEQVQQLNFEIKKTNGQTWSSLFEELESLCEPFHIIDYSLSQTTLEQVFLEFSREAENMDNSDDPIIPKPDYPRNGHEPVISISYNTLV</sequence>
<dbReference type="WBParaSite" id="JU765_v2.g7108.t1">
    <property type="protein sequence ID" value="JU765_v2.g7108.t1"/>
    <property type="gene ID" value="JU765_v2.g7108"/>
</dbReference>
<proteinExistence type="predicted"/>
<organism evidence="1 2">
    <name type="scientific">Panagrolaimus sp. JU765</name>
    <dbReference type="NCBI Taxonomy" id="591449"/>
    <lineage>
        <taxon>Eukaryota</taxon>
        <taxon>Metazoa</taxon>
        <taxon>Ecdysozoa</taxon>
        <taxon>Nematoda</taxon>
        <taxon>Chromadorea</taxon>
        <taxon>Rhabditida</taxon>
        <taxon>Tylenchina</taxon>
        <taxon>Panagrolaimomorpha</taxon>
        <taxon>Panagrolaimoidea</taxon>
        <taxon>Panagrolaimidae</taxon>
        <taxon>Panagrolaimus</taxon>
    </lineage>
</organism>